<dbReference type="EMBL" id="AECV01000055">
    <property type="protein sequence ID" value="EFW28876.1"/>
    <property type="molecule type" value="Genomic_DNA"/>
</dbReference>
<proteinExistence type="predicted"/>
<sequence length="53" mass="6423">MERLFFVSHLWRIFQGGRRNIYQVFCAFCRSVLLWLITYERYEGIGKGNIYGD</sequence>
<accession>E7N4P4</accession>
<dbReference type="AlphaFoldDB" id="E7N4P4"/>
<evidence type="ECO:0000313" key="2">
    <source>
        <dbReference type="Proteomes" id="UP000004633"/>
    </source>
</evidence>
<protein>
    <submittedName>
        <fullName evidence="1">Uncharacterized protein</fullName>
    </submittedName>
</protein>
<dbReference type="STRING" id="749551.HMPREF9555_01993"/>
<name>E7N4P4_9FIRM</name>
<organism evidence="1 2">
    <name type="scientific">Selenomonas artemidis F0399</name>
    <dbReference type="NCBI Taxonomy" id="749551"/>
    <lineage>
        <taxon>Bacteria</taxon>
        <taxon>Bacillati</taxon>
        <taxon>Bacillota</taxon>
        <taxon>Negativicutes</taxon>
        <taxon>Selenomonadales</taxon>
        <taxon>Selenomonadaceae</taxon>
        <taxon>Selenomonas</taxon>
    </lineage>
</organism>
<evidence type="ECO:0000313" key="1">
    <source>
        <dbReference type="EMBL" id="EFW28876.1"/>
    </source>
</evidence>
<gene>
    <name evidence="1" type="ORF">HMPREF9555_01993</name>
</gene>
<dbReference type="HOGENOM" id="CLU_3066108_0_0_9"/>
<keyword evidence="2" id="KW-1185">Reference proteome</keyword>
<dbReference type="Proteomes" id="UP000004633">
    <property type="component" value="Unassembled WGS sequence"/>
</dbReference>
<comment type="caution">
    <text evidence="1">The sequence shown here is derived from an EMBL/GenBank/DDBJ whole genome shotgun (WGS) entry which is preliminary data.</text>
</comment>
<reference evidence="1 2" key="1">
    <citation type="submission" date="2010-08" db="EMBL/GenBank/DDBJ databases">
        <authorList>
            <person name="Weinstock G."/>
            <person name="Sodergren E."/>
            <person name="Clifton S."/>
            <person name="Fulton L."/>
            <person name="Fulton B."/>
            <person name="Courtney L."/>
            <person name="Fronick C."/>
            <person name="Harrison M."/>
            <person name="Strong C."/>
            <person name="Farmer C."/>
            <person name="Delahaunty K."/>
            <person name="Markovic C."/>
            <person name="Hall O."/>
            <person name="Minx P."/>
            <person name="Tomlinson C."/>
            <person name="Mitreva M."/>
            <person name="Hou S."/>
            <person name="Chen J."/>
            <person name="Wollam A."/>
            <person name="Pepin K.H."/>
            <person name="Johnson M."/>
            <person name="Bhonagiri V."/>
            <person name="Zhang X."/>
            <person name="Suruliraj S."/>
            <person name="Warren W."/>
            <person name="Chinwalla A."/>
            <person name="Mardis E.R."/>
            <person name="Wilson R.K."/>
        </authorList>
    </citation>
    <scope>NUCLEOTIDE SEQUENCE [LARGE SCALE GENOMIC DNA]</scope>
    <source>
        <strain evidence="1 2">F0399</strain>
    </source>
</reference>